<dbReference type="PANTHER" id="PTHR43542">
    <property type="entry name" value="METHYLTRANSFERASE"/>
    <property type="match status" value="1"/>
</dbReference>
<dbReference type="PIRSF" id="PIRSF004553">
    <property type="entry name" value="CHP00095"/>
    <property type="match status" value="1"/>
</dbReference>
<dbReference type="PROSITE" id="PS00092">
    <property type="entry name" value="N6_MTASE"/>
    <property type="match status" value="1"/>
</dbReference>
<dbReference type="GO" id="GO:0008168">
    <property type="term" value="F:methyltransferase activity"/>
    <property type="evidence" value="ECO:0007669"/>
    <property type="project" value="UniProtKB-KW"/>
</dbReference>
<sequence>MAPEGSETRPTLDRVRESMFNSLGSLDAVDGARVLDLFAGSGALGIEALSRGATSCVFVDHGRDARKAISTNLETTGFLDRSSVVAQDALAWLRDASKSSANPQFDLVLIDPPYAADDELWSEVLILVTNLAAGGVVVAESAREITIPAGWDTRKEKRYGGTLVSVLQPPDSPESP</sequence>
<dbReference type="Gene3D" id="3.40.50.150">
    <property type="entry name" value="Vaccinia Virus protein VP39"/>
    <property type="match status" value="1"/>
</dbReference>
<dbReference type="GO" id="GO:0031167">
    <property type="term" value="P:rRNA methylation"/>
    <property type="evidence" value="ECO:0007669"/>
    <property type="project" value="InterPro"/>
</dbReference>
<dbReference type="CDD" id="cd02440">
    <property type="entry name" value="AdoMet_MTases"/>
    <property type="match status" value="1"/>
</dbReference>
<dbReference type="Pfam" id="PF03602">
    <property type="entry name" value="Cons_hypoth95"/>
    <property type="match status" value="1"/>
</dbReference>
<dbReference type="AlphaFoldDB" id="A0A6J6CYC4"/>
<evidence type="ECO:0000256" key="1">
    <source>
        <dbReference type="ARBA" id="ARBA00022603"/>
    </source>
</evidence>
<dbReference type="InterPro" id="IPR029063">
    <property type="entry name" value="SAM-dependent_MTases_sf"/>
</dbReference>
<dbReference type="GO" id="GO:0003676">
    <property type="term" value="F:nucleic acid binding"/>
    <property type="evidence" value="ECO:0007669"/>
    <property type="project" value="InterPro"/>
</dbReference>
<accession>A0A6J6CYC4</accession>
<dbReference type="PANTHER" id="PTHR43542:SF1">
    <property type="entry name" value="METHYLTRANSFERASE"/>
    <property type="match status" value="1"/>
</dbReference>
<dbReference type="InterPro" id="IPR004398">
    <property type="entry name" value="RNA_MeTrfase_RsmD"/>
</dbReference>
<dbReference type="EMBL" id="CAEZSU010000131">
    <property type="protein sequence ID" value="CAB4556452.1"/>
    <property type="molecule type" value="Genomic_DNA"/>
</dbReference>
<name>A0A6J6CYC4_9ZZZZ</name>
<organism evidence="3">
    <name type="scientific">freshwater metagenome</name>
    <dbReference type="NCBI Taxonomy" id="449393"/>
    <lineage>
        <taxon>unclassified sequences</taxon>
        <taxon>metagenomes</taxon>
        <taxon>ecological metagenomes</taxon>
    </lineage>
</organism>
<protein>
    <submittedName>
        <fullName evidence="3">Unannotated protein</fullName>
    </submittedName>
</protein>
<dbReference type="SUPFAM" id="SSF53335">
    <property type="entry name" value="S-adenosyl-L-methionine-dependent methyltransferases"/>
    <property type="match status" value="1"/>
</dbReference>
<reference evidence="3" key="1">
    <citation type="submission" date="2020-05" db="EMBL/GenBank/DDBJ databases">
        <authorList>
            <person name="Chiriac C."/>
            <person name="Salcher M."/>
            <person name="Ghai R."/>
            <person name="Kavagutti S V."/>
        </authorList>
    </citation>
    <scope>NUCLEOTIDE SEQUENCE</scope>
</reference>
<proteinExistence type="predicted"/>
<dbReference type="InterPro" id="IPR002052">
    <property type="entry name" value="DNA_methylase_N6_adenine_CS"/>
</dbReference>
<evidence type="ECO:0000256" key="2">
    <source>
        <dbReference type="ARBA" id="ARBA00022679"/>
    </source>
</evidence>
<keyword evidence="1" id="KW-0489">Methyltransferase</keyword>
<keyword evidence="2" id="KW-0808">Transferase</keyword>
<gene>
    <name evidence="3" type="ORF">UFOPK1495_01209</name>
</gene>
<dbReference type="NCBIfam" id="TIGR00095">
    <property type="entry name" value="16S rRNA (guanine(966)-N(2))-methyltransferase RsmD"/>
    <property type="match status" value="1"/>
</dbReference>
<evidence type="ECO:0000313" key="3">
    <source>
        <dbReference type="EMBL" id="CAB4556452.1"/>
    </source>
</evidence>